<evidence type="ECO:0000256" key="4">
    <source>
        <dbReference type="ARBA" id="ARBA00022630"/>
    </source>
</evidence>
<dbReference type="InterPro" id="IPR051205">
    <property type="entry name" value="UbiH/COQ6_monooxygenase"/>
</dbReference>
<protein>
    <submittedName>
        <fullName evidence="10">UbiH/UbiF/VisC/COQ6 family ubiquinone biosynthesis hydroxylase</fullName>
    </submittedName>
</protein>
<proteinExistence type="inferred from homology"/>
<evidence type="ECO:0000256" key="7">
    <source>
        <dbReference type="ARBA" id="ARBA00023033"/>
    </source>
</evidence>
<dbReference type="PANTHER" id="PTHR43876:SF7">
    <property type="entry name" value="UBIQUINONE BIOSYNTHESIS MONOOXYGENASE COQ6, MITOCHONDRIAL"/>
    <property type="match status" value="1"/>
</dbReference>
<keyword evidence="4" id="KW-0285">Flavoprotein</keyword>
<comment type="similarity">
    <text evidence="3">Belongs to the UbiH/COQ6 family.</text>
</comment>
<evidence type="ECO:0000256" key="6">
    <source>
        <dbReference type="ARBA" id="ARBA00023002"/>
    </source>
</evidence>
<dbReference type="AlphaFoldDB" id="A0AA43Q211"/>
<name>A0AA43Q211_9GAMM</name>
<dbReference type="InterPro" id="IPR010971">
    <property type="entry name" value="UbiH/COQ6"/>
</dbReference>
<dbReference type="FunFam" id="3.50.50.60:FF:000021">
    <property type="entry name" value="Ubiquinone biosynthesis monooxygenase COQ6"/>
    <property type="match status" value="1"/>
</dbReference>
<keyword evidence="6" id="KW-0560">Oxidoreductase</keyword>
<keyword evidence="7" id="KW-0503">Monooxygenase</keyword>
<dbReference type="NCBIfam" id="TIGR01988">
    <property type="entry name" value="Ubi-OHases"/>
    <property type="match status" value="1"/>
</dbReference>
<evidence type="ECO:0000313" key="11">
    <source>
        <dbReference type="Proteomes" id="UP001160519"/>
    </source>
</evidence>
<gene>
    <name evidence="10" type="ORF">PSU93_03405</name>
</gene>
<keyword evidence="11" id="KW-1185">Reference proteome</keyword>
<dbReference type="PROSITE" id="PS01304">
    <property type="entry name" value="UBIH"/>
    <property type="match status" value="1"/>
</dbReference>
<evidence type="ECO:0000259" key="9">
    <source>
        <dbReference type="Pfam" id="PF01494"/>
    </source>
</evidence>
<dbReference type="EMBL" id="JAQSDF010000006">
    <property type="protein sequence ID" value="MDI1230180.1"/>
    <property type="molecule type" value="Genomic_DNA"/>
</dbReference>
<evidence type="ECO:0000313" key="10">
    <source>
        <dbReference type="EMBL" id="MDI1230180.1"/>
    </source>
</evidence>
<evidence type="ECO:0000256" key="1">
    <source>
        <dbReference type="ARBA" id="ARBA00001974"/>
    </source>
</evidence>
<comment type="pathway">
    <text evidence="2">Cofactor biosynthesis; ubiquinone biosynthesis.</text>
</comment>
<dbReference type="InterPro" id="IPR036188">
    <property type="entry name" value="FAD/NAD-bd_sf"/>
</dbReference>
<dbReference type="Proteomes" id="UP001160519">
    <property type="component" value="Unassembled WGS sequence"/>
</dbReference>
<reference evidence="10" key="1">
    <citation type="submission" date="2023-01" db="EMBL/GenBank/DDBJ databases">
        <title>Biogeochemical cycle of methane in antarctic sediments.</title>
        <authorList>
            <person name="Roldan D.M."/>
            <person name="Menes R.J."/>
        </authorList>
    </citation>
    <scope>NUCLEOTIDE SEQUENCE [LARGE SCALE GENOMIC DNA]</scope>
    <source>
        <strain evidence="10">K-2018 MAG008</strain>
    </source>
</reference>
<dbReference type="InterPro" id="IPR002938">
    <property type="entry name" value="FAD-bd"/>
</dbReference>
<dbReference type="GO" id="GO:0016705">
    <property type="term" value="F:oxidoreductase activity, acting on paired donors, with incorporation or reduction of molecular oxygen"/>
    <property type="evidence" value="ECO:0007669"/>
    <property type="project" value="InterPro"/>
</dbReference>
<dbReference type="GO" id="GO:0004497">
    <property type="term" value="F:monooxygenase activity"/>
    <property type="evidence" value="ECO:0007669"/>
    <property type="project" value="UniProtKB-KW"/>
</dbReference>
<dbReference type="GO" id="GO:0110142">
    <property type="term" value="C:ubiquinone biosynthesis complex"/>
    <property type="evidence" value="ECO:0007669"/>
    <property type="project" value="UniProtKB-ARBA"/>
</dbReference>
<sequence length="406" mass="44627">MTEHYEVIVCGGGMVGAATACALAHGGIKVALLERFNPERQWPPEPIDIRVSALTKASQNILEMLGAWPGMLQRGVCAYRDMRVWDAGADGELHFDCADTPFSELGHLVENRITVAALWDQLDTLPSATCIAPAKVIDMQLNENSRQLRLEDGRTLEADLIIAADGRDSTLRAMAGIAVTGWDYHQDGLVATVSTEMSHQFTAWQRFLAEGPLAFLPLKNGQCSIVWTLSSATAKKYLALADKDFLQVLEQASGGILGKMLDVGPRAAFPLRFQYANRYIDQGLALCGDAAHAMHPLAGQGVNAGLLDAAAIAELVIQTKREKRPLSSSRFLRRYERWRKGDNLMMMSTMDALNKTYRITAEPLVGLRSAGMNLVNSSVLAKTYFNNYAMGLRDDLPKLAKRQICW</sequence>
<dbReference type="InterPro" id="IPR018168">
    <property type="entry name" value="Ubi_Hdrlase_CS"/>
</dbReference>
<comment type="cofactor">
    <cofactor evidence="1">
        <name>FAD</name>
        <dbReference type="ChEBI" id="CHEBI:57692"/>
    </cofactor>
</comment>
<organism evidence="10 11">
    <name type="scientific">Candidatus Methylobacter titanis</name>
    <dbReference type="NCBI Taxonomy" id="3053457"/>
    <lineage>
        <taxon>Bacteria</taxon>
        <taxon>Pseudomonadati</taxon>
        <taxon>Pseudomonadota</taxon>
        <taxon>Gammaproteobacteria</taxon>
        <taxon>Methylococcales</taxon>
        <taxon>Methylococcaceae</taxon>
        <taxon>Methylobacter</taxon>
    </lineage>
</organism>
<dbReference type="GO" id="GO:0071949">
    <property type="term" value="F:FAD binding"/>
    <property type="evidence" value="ECO:0007669"/>
    <property type="project" value="InterPro"/>
</dbReference>
<keyword evidence="5" id="KW-0274">FAD</keyword>
<evidence type="ECO:0000256" key="3">
    <source>
        <dbReference type="ARBA" id="ARBA00005349"/>
    </source>
</evidence>
<feature type="domain" description="FAD-binding" evidence="9">
    <location>
        <begin position="5"/>
        <end position="324"/>
    </location>
</feature>
<dbReference type="Gene3D" id="3.50.50.60">
    <property type="entry name" value="FAD/NAD(P)-binding domain"/>
    <property type="match status" value="2"/>
</dbReference>
<comment type="caution">
    <text evidence="10">The sequence shown here is derived from an EMBL/GenBank/DDBJ whole genome shotgun (WGS) entry which is preliminary data.</text>
</comment>
<comment type="subunit">
    <text evidence="8">Component of the Ubi complex metabolon, which regroups five ubiquinone biosynthesis proteins (UbiE, UbiF, UbiG, UbiH and UbiI) and two accessory factors (UbiK and the lipid-binding protein UbiJ).</text>
</comment>
<evidence type="ECO:0000256" key="2">
    <source>
        <dbReference type="ARBA" id="ARBA00004749"/>
    </source>
</evidence>
<evidence type="ECO:0000256" key="5">
    <source>
        <dbReference type="ARBA" id="ARBA00022827"/>
    </source>
</evidence>
<dbReference type="PRINTS" id="PR00420">
    <property type="entry name" value="RNGMNOXGNASE"/>
</dbReference>
<accession>A0AA43Q211</accession>
<dbReference type="SUPFAM" id="SSF51905">
    <property type="entry name" value="FAD/NAD(P)-binding domain"/>
    <property type="match status" value="1"/>
</dbReference>
<dbReference type="Pfam" id="PF01494">
    <property type="entry name" value="FAD_binding_3"/>
    <property type="match status" value="1"/>
</dbReference>
<keyword evidence="10" id="KW-0830">Ubiquinone</keyword>
<evidence type="ECO:0000256" key="8">
    <source>
        <dbReference type="ARBA" id="ARBA00065734"/>
    </source>
</evidence>
<dbReference type="PANTHER" id="PTHR43876">
    <property type="entry name" value="UBIQUINONE BIOSYNTHESIS MONOOXYGENASE COQ6, MITOCHONDRIAL"/>
    <property type="match status" value="1"/>
</dbReference>
<dbReference type="GO" id="GO:0006744">
    <property type="term" value="P:ubiquinone biosynthetic process"/>
    <property type="evidence" value="ECO:0007669"/>
    <property type="project" value="InterPro"/>
</dbReference>